<accession>A0ABR3AGC9</accession>
<feature type="region of interest" description="Disordered" evidence="1">
    <location>
        <begin position="249"/>
        <end position="284"/>
    </location>
</feature>
<feature type="compositionally biased region" description="Polar residues" evidence="1">
    <location>
        <begin position="722"/>
        <end position="742"/>
    </location>
</feature>
<feature type="region of interest" description="Disordered" evidence="1">
    <location>
        <begin position="1"/>
        <end position="24"/>
    </location>
</feature>
<feature type="compositionally biased region" description="Low complexity" evidence="1">
    <location>
        <begin position="573"/>
        <end position="587"/>
    </location>
</feature>
<feature type="region of interest" description="Disordered" evidence="1">
    <location>
        <begin position="556"/>
        <end position="601"/>
    </location>
</feature>
<dbReference type="EMBL" id="JBBXMP010000002">
    <property type="protein sequence ID" value="KAL0072024.1"/>
    <property type="molecule type" value="Genomic_DNA"/>
</dbReference>
<organism evidence="2 3">
    <name type="scientific">Marasmius tenuissimus</name>
    <dbReference type="NCBI Taxonomy" id="585030"/>
    <lineage>
        <taxon>Eukaryota</taxon>
        <taxon>Fungi</taxon>
        <taxon>Dikarya</taxon>
        <taxon>Basidiomycota</taxon>
        <taxon>Agaricomycotina</taxon>
        <taxon>Agaricomycetes</taxon>
        <taxon>Agaricomycetidae</taxon>
        <taxon>Agaricales</taxon>
        <taxon>Marasmiineae</taxon>
        <taxon>Marasmiaceae</taxon>
        <taxon>Marasmius</taxon>
    </lineage>
</organism>
<feature type="region of interest" description="Disordered" evidence="1">
    <location>
        <begin position="366"/>
        <end position="387"/>
    </location>
</feature>
<reference evidence="2 3" key="1">
    <citation type="submission" date="2024-05" db="EMBL/GenBank/DDBJ databases">
        <title>A draft genome resource for the thread blight pathogen Marasmius tenuissimus strain MS-2.</title>
        <authorList>
            <person name="Yulfo-Soto G.E."/>
            <person name="Baruah I.K."/>
            <person name="Amoako-Attah I."/>
            <person name="Bukari Y."/>
            <person name="Meinhardt L.W."/>
            <person name="Bailey B.A."/>
            <person name="Cohen S.P."/>
        </authorList>
    </citation>
    <scope>NUCLEOTIDE SEQUENCE [LARGE SCALE GENOMIC DNA]</scope>
    <source>
        <strain evidence="2 3">MS-2</strain>
    </source>
</reference>
<name>A0ABR3AGC9_9AGAR</name>
<feature type="region of interest" description="Disordered" evidence="1">
    <location>
        <begin position="641"/>
        <end position="677"/>
    </location>
</feature>
<proteinExistence type="predicted"/>
<sequence length="795" mass="85566">MSTQRLAPHCHDQETADLNDDKDDQVLPGAWPITPMHKRTRTHPLQSQERAMHQHRIPIPIQGSAQRENTALPEPSPSRVGFGPISSSFGVPSDDSNLTQFTPSNSALTVPSVTSSSTTVTSLATTISKPEILTPENSLESDAKPLHERIHQPLPSRECDESPAKTVPQIFPHAEDMAPRTPAPRSIRLPTAVLTPPVSSPHSHFTGSPGSNASFQLSLSPIVFTSPTSSTRPRRTRVDMIDTYDYNSSWKSSGDDSTHDNSGCLRIGTPSPTPSPSPSPISVHDHGRREVLTVSVTSPSVDELPLPPQAMLTTLSLPGSLNDDSLSLNLPVPFERQPSFSSMNQSNFDTSASLSLTPVSQISDLIGSPTSTTSPSVFSGTDLEESPSRTHIIRLPPSTSSPGPITTSVAQGRESFSATEYAHAVVMSSWGSNDAFIRPLVSPSNVPAASIIPDISVSHSLPEGPANPNRSRRSVTFAEDPRPRNGILRRVKKLGSKFMRFFLGQGQAKPRNQSAPIRSVLVQHSQDVVDISANQFTGSQLLPRLEREVGGEELAGVLANRTRRRRPSLTPETYTPTVDDPTSTSPSQHNLPGGQDNQAISEEPADASNIPNLAEGSTSPQFEFQDQLAEHARPKTVEEIKAKRPFSISALPSFTGSPSSSTKPSPRSQRSSRPVSDLVMVPSHSSLYRPGQTAGLHRGYSASHVVLPSARQSLIPPPPGLENSNQSGRQTPSGHVNRSSSPLPADERRSSVQPASGPTTPIKETRRFSLSAFSSFAAGLKQQGTWARYSDNSRQ</sequence>
<gene>
    <name evidence="2" type="ORF">AAF712_000947</name>
</gene>
<feature type="region of interest" description="Disordered" evidence="1">
    <location>
        <begin position="60"/>
        <end position="88"/>
    </location>
</feature>
<evidence type="ECO:0000313" key="2">
    <source>
        <dbReference type="EMBL" id="KAL0072024.1"/>
    </source>
</evidence>
<feature type="compositionally biased region" description="Low complexity" evidence="1">
    <location>
        <begin position="649"/>
        <end position="676"/>
    </location>
</feature>
<keyword evidence="3" id="KW-1185">Reference proteome</keyword>
<evidence type="ECO:0000256" key="1">
    <source>
        <dbReference type="SAM" id="MobiDB-lite"/>
    </source>
</evidence>
<dbReference type="Proteomes" id="UP001437256">
    <property type="component" value="Unassembled WGS sequence"/>
</dbReference>
<comment type="caution">
    <text evidence="2">The sequence shown here is derived from an EMBL/GenBank/DDBJ whole genome shotgun (WGS) entry which is preliminary data.</text>
</comment>
<protein>
    <submittedName>
        <fullName evidence="2">Uncharacterized protein</fullName>
    </submittedName>
</protein>
<feature type="region of interest" description="Disordered" evidence="1">
    <location>
        <begin position="458"/>
        <end position="477"/>
    </location>
</feature>
<feature type="region of interest" description="Disordered" evidence="1">
    <location>
        <begin position="711"/>
        <end position="766"/>
    </location>
</feature>
<evidence type="ECO:0000313" key="3">
    <source>
        <dbReference type="Proteomes" id="UP001437256"/>
    </source>
</evidence>